<feature type="compositionally biased region" description="Basic and acidic residues" evidence="7">
    <location>
        <begin position="1"/>
        <end position="13"/>
    </location>
</feature>
<accession>A0ABM4BK92</accession>
<proteinExistence type="predicted"/>
<feature type="compositionally biased region" description="Polar residues" evidence="7">
    <location>
        <begin position="142"/>
        <end position="154"/>
    </location>
</feature>
<feature type="compositionally biased region" description="Low complexity" evidence="7">
    <location>
        <begin position="268"/>
        <end position="279"/>
    </location>
</feature>
<evidence type="ECO:0000256" key="3">
    <source>
        <dbReference type="ARBA" id="ARBA00022737"/>
    </source>
</evidence>
<feature type="domain" description="C2H2-type" evidence="8">
    <location>
        <begin position="452"/>
        <end position="473"/>
    </location>
</feature>
<reference evidence="10" key="1">
    <citation type="submission" date="2025-08" db="UniProtKB">
        <authorList>
            <consortium name="RefSeq"/>
        </authorList>
    </citation>
    <scope>IDENTIFICATION</scope>
</reference>
<evidence type="ECO:0000256" key="2">
    <source>
        <dbReference type="ARBA" id="ARBA00022723"/>
    </source>
</evidence>
<feature type="region of interest" description="Disordered" evidence="7">
    <location>
        <begin position="1"/>
        <end position="34"/>
    </location>
</feature>
<dbReference type="Proteomes" id="UP001652625">
    <property type="component" value="Chromosome 03"/>
</dbReference>
<dbReference type="GeneID" id="100200271"/>
<dbReference type="InterPro" id="IPR036236">
    <property type="entry name" value="Znf_C2H2_sf"/>
</dbReference>
<organism evidence="9 10">
    <name type="scientific">Hydra vulgaris</name>
    <name type="common">Hydra</name>
    <name type="synonym">Hydra attenuata</name>
    <dbReference type="NCBI Taxonomy" id="6087"/>
    <lineage>
        <taxon>Eukaryota</taxon>
        <taxon>Metazoa</taxon>
        <taxon>Cnidaria</taxon>
        <taxon>Hydrozoa</taxon>
        <taxon>Hydroidolina</taxon>
        <taxon>Anthoathecata</taxon>
        <taxon>Aplanulata</taxon>
        <taxon>Hydridae</taxon>
        <taxon>Hydra</taxon>
    </lineage>
</organism>
<comment type="subcellular location">
    <subcellularLocation>
        <location evidence="1">Nucleus</location>
    </subcellularLocation>
</comment>
<evidence type="ECO:0000256" key="6">
    <source>
        <dbReference type="ARBA" id="ARBA00023242"/>
    </source>
</evidence>
<feature type="region of interest" description="Disordered" evidence="7">
    <location>
        <begin position="142"/>
        <end position="161"/>
    </location>
</feature>
<evidence type="ECO:0000256" key="5">
    <source>
        <dbReference type="ARBA" id="ARBA00022833"/>
    </source>
</evidence>
<evidence type="ECO:0000256" key="4">
    <source>
        <dbReference type="ARBA" id="ARBA00022771"/>
    </source>
</evidence>
<feature type="region of interest" description="Disordered" evidence="7">
    <location>
        <begin position="268"/>
        <end position="288"/>
    </location>
</feature>
<name>A0ABM4BK92_HYDVU</name>
<protein>
    <submittedName>
        <fullName evidence="10">Zinc finger protein 287 isoform X2</fullName>
    </submittedName>
</protein>
<keyword evidence="6" id="KW-0539">Nucleus</keyword>
<evidence type="ECO:0000313" key="9">
    <source>
        <dbReference type="Proteomes" id="UP001652625"/>
    </source>
</evidence>
<keyword evidence="3" id="KW-0677">Repeat</keyword>
<dbReference type="PANTHER" id="PTHR16515:SF49">
    <property type="entry name" value="GASTRULA ZINC FINGER PROTEIN XLCGF49.1-LIKE-RELATED"/>
    <property type="match status" value="1"/>
</dbReference>
<dbReference type="SMART" id="SM00355">
    <property type="entry name" value="ZnF_C2H2"/>
    <property type="match status" value="5"/>
</dbReference>
<dbReference type="InterPro" id="IPR013087">
    <property type="entry name" value="Znf_C2H2_type"/>
</dbReference>
<evidence type="ECO:0000256" key="7">
    <source>
        <dbReference type="SAM" id="MobiDB-lite"/>
    </source>
</evidence>
<keyword evidence="5" id="KW-0862">Zinc</keyword>
<keyword evidence="9" id="KW-1185">Reference proteome</keyword>
<evidence type="ECO:0000259" key="8">
    <source>
        <dbReference type="PROSITE" id="PS00028"/>
    </source>
</evidence>
<dbReference type="Gene3D" id="3.30.160.60">
    <property type="entry name" value="Classic Zinc Finger"/>
    <property type="match status" value="5"/>
</dbReference>
<sequence length="478" mass="55664">MYKNEEYNNKKSEQYSALSNHSQNRKSSEFNKKQIITETTSDNYQNFQIYDDSYKEKINETFVYKTLTPDKQPKRLIGEPVSVIESTKTYEERPEEPLAPLSECETVLLNLLDLFSSTATLSDLRFSEIIFPTLTEDVTEVGNNFESPSNGSGEKNSDHNAPYLPGSMFSRKTMNASQIESYLNENDLKENPSVFWKELNHQSWWGRINPLLGENLLPPVILSSYDELTNLHHNFQSSNNTEQQYAMPIYFHPYVIPSQKDRYNQNVNSTNKKNNYNHKTPLPSYWRNSSNEEHLNKYEARTESNIKHLEEAAEMLLHVSQRGRKKKQLFSPSKEKYKCTVCGQCFARQYTLDTHERIHTGAKPFKCPHCDICFRQSGTRRNHVRAVHAKERPFVCEYCGKTFAHKSSITVHIRIHTNEKPHQCQTCKRTFTDRATCSKHQTTHSGAKPYRCKVCSKCFSQKSNLKRHFQNIHVNRDS</sequence>
<feature type="domain" description="C2H2-type" evidence="8">
    <location>
        <begin position="367"/>
        <end position="388"/>
    </location>
</feature>
<evidence type="ECO:0000256" key="1">
    <source>
        <dbReference type="ARBA" id="ARBA00004123"/>
    </source>
</evidence>
<dbReference type="Pfam" id="PF00096">
    <property type="entry name" value="zf-C2H2"/>
    <property type="match status" value="4"/>
</dbReference>
<feature type="domain" description="C2H2-type" evidence="8">
    <location>
        <begin position="339"/>
        <end position="359"/>
    </location>
</feature>
<dbReference type="SUPFAM" id="SSF57667">
    <property type="entry name" value="beta-beta-alpha zinc fingers"/>
    <property type="match status" value="3"/>
</dbReference>
<evidence type="ECO:0000313" key="10">
    <source>
        <dbReference type="RefSeq" id="XP_065649440.1"/>
    </source>
</evidence>
<dbReference type="PANTHER" id="PTHR16515">
    <property type="entry name" value="PR DOMAIN ZINC FINGER PROTEIN"/>
    <property type="match status" value="1"/>
</dbReference>
<dbReference type="PROSITE" id="PS00028">
    <property type="entry name" value="ZINC_FINGER_C2H2_1"/>
    <property type="match status" value="5"/>
</dbReference>
<feature type="domain" description="C2H2-type" evidence="8">
    <location>
        <begin position="424"/>
        <end position="444"/>
    </location>
</feature>
<keyword evidence="4" id="KW-0863">Zinc-finger</keyword>
<dbReference type="RefSeq" id="XP_065649440.1">
    <property type="nucleotide sequence ID" value="XM_065793368.1"/>
</dbReference>
<dbReference type="InterPro" id="IPR050331">
    <property type="entry name" value="Zinc_finger"/>
</dbReference>
<gene>
    <name evidence="10" type="primary">LOC100200271</name>
</gene>
<keyword evidence="2" id="KW-0479">Metal-binding</keyword>
<feature type="domain" description="C2H2-type" evidence="8">
    <location>
        <begin position="396"/>
        <end position="416"/>
    </location>
</feature>